<feature type="compositionally biased region" description="Polar residues" evidence="22">
    <location>
        <begin position="1"/>
        <end position="15"/>
    </location>
</feature>
<protein>
    <recommendedName>
        <fullName evidence="5">DNA polymerase zeta catalytic subunit</fullName>
        <ecNumber evidence="4">2.7.7.7</ecNumber>
    </recommendedName>
</protein>
<feature type="compositionally biased region" description="Basic and acidic residues" evidence="22">
    <location>
        <begin position="2155"/>
        <end position="2182"/>
    </location>
</feature>
<dbReference type="STRING" id="1684307.A0A316U6N5"/>
<keyword evidence="19" id="KW-0539">Nucleus</keyword>
<dbReference type="GO" id="GO:0003677">
    <property type="term" value="F:DNA binding"/>
    <property type="evidence" value="ECO:0007669"/>
    <property type="project" value="UniProtKB-KW"/>
</dbReference>
<evidence type="ECO:0000256" key="5">
    <source>
        <dbReference type="ARBA" id="ARBA00021589"/>
    </source>
</evidence>
<comment type="cofactor">
    <cofactor evidence="1">
        <name>[4Fe-4S] cluster</name>
        <dbReference type="ChEBI" id="CHEBI:49883"/>
    </cofactor>
</comment>
<name>A0A316U6N5_9BASI</name>
<feature type="transmembrane region" description="Helical" evidence="23">
    <location>
        <begin position="1892"/>
        <end position="1912"/>
    </location>
</feature>
<dbReference type="GeneID" id="37016855"/>
<evidence type="ECO:0000259" key="24">
    <source>
        <dbReference type="Pfam" id="PF00136"/>
    </source>
</evidence>
<feature type="region of interest" description="Disordered" evidence="22">
    <location>
        <begin position="1923"/>
        <end position="1952"/>
    </location>
</feature>
<evidence type="ECO:0000256" key="14">
    <source>
        <dbReference type="ARBA" id="ARBA00022932"/>
    </source>
</evidence>
<organism evidence="28 29">
    <name type="scientific">Pseudomicrostroma glucosiphilum</name>
    <dbReference type="NCBI Taxonomy" id="1684307"/>
    <lineage>
        <taxon>Eukaryota</taxon>
        <taxon>Fungi</taxon>
        <taxon>Dikarya</taxon>
        <taxon>Basidiomycota</taxon>
        <taxon>Ustilaginomycotina</taxon>
        <taxon>Exobasidiomycetes</taxon>
        <taxon>Microstromatales</taxon>
        <taxon>Microstromatales incertae sedis</taxon>
        <taxon>Pseudomicrostroma</taxon>
    </lineage>
</organism>
<comment type="subunit">
    <text evidence="21">Forms DNA polymerase zeta with REV7.</text>
</comment>
<keyword evidence="23" id="KW-0812">Transmembrane</keyword>
<keyword evidence="11" id="KW-0227">DNA damage</keyword>
<feature type="compositionally biased region" description="Basic and acidic residues" evidence="22">
    <location>
        <begin position="2827"/>
        <end position="2836"/>
    </location>
</feature>
<dbReference type="FunFam" id="3.30.420.10:FF:000024">
    <property type="entry name" value="DNA polymerase zeta catalytic subunit"/>
    <property type="match status" value="1"/>
</dbReference>
<feature type="region of interest" description="Disordered" evidence="22">
    <location>
        <begin position="2100"/>
        <end position="2349"/>
    </location>
</feature>
<keyword evidence="9" id="KW-0235">DNA replication</keyword>
<feature type="compositionally biased region" description="Basic and acidic residues" evidence="22">
    <location>
        <begin position="2688"/>
        <end position="2706"/>
    </location>
</feature>
<evidence type="ECO:0000256" key="13">
    <source>
        <dbReference type="ARBA" id="ARBA00022833"/>
    </source>
</evidence>
<dbReference type="InterPro" id="IPR006134">
    <property type="entry name" value="DNA-dir_DNA_pol_B_multi_dom"/>
</dbReference>
<feature type="region of interest" description="Disordered" evidence="22">
    <location>
        <begin position="392"/>
        <end position="411"/>
    </location>
</feature>
<dbReference type="InterPro" id="IPR056447">
    <property type="entry name" value="REV3_N"/>
</dbReference>
<keyword evidence="10" id="KW-0479">Metal-binding</keyword>
<dbReference type="PANTHER" id="PTHR45812">
    <property type="entry name" value="DNA POLYMERASE ZETA CATALYTIC SUBUNIT"/>
    <property type="match status" value="1"/>
</dbReference>
<dbReference type="CDD" id="cd05778">
    <property type="entry name" value="DNA_polB_zeta_exo"/>
    <property type="match status" value="1"/>
</dbReference>
<evidence type="ECO:0000313" key="29">
    <source>
        <dbReference type="Proteomes" id="UP000245942"/>
    </source>
</evidence>
<evidence type="ECO:0000256" key="18">
    <source>
        <dbReference type="ARBA" id="ARBA00023204"/>
    </source>
</evidence>
<keyword evidence="29" id="KW-1185">Reference proteome</keyword>
<dbReference type="GO" id="GO:0003887">
    <property type="term" value="F:DNA-directed DNA polymerase activity"/>
    <property type="evidence" value="ECO:0007669"/>
    <property type="project" value="UniProtKB-KW"/>
</dbReference>
<reference evidence="28 29" key="1">
    <citation type="journal article" date="2018" name="Mol. Biol. Evol.">
        <title>Broad Genomic Sampling Reveals a Smut Pathogenic Ancestry of the Fungal Clade Ustilaginomycotina.</title>
        <authorList>
            <person name="Kijpornyongpan T."/>
            <person name="Mondo S.J."/>
            <person name="Barry K."/>
            <person name="Sandor L."/>
            <person name="Lee J."/>
            <person name="Lipzen A."/>
            <person name="Pangilinan J."/>
            <person name="LaButti K."/>
            <person name="Hainaut M."/>
            <person name="Henrissat B."/>
            <person name="Grigoriev I.V."/>
            <person name="Spatafora J.W."/>
            <person name="Aime M.C."/>
        </authorList>
    </citation>
    <scope>NUCLEOTIDE SEQUENCE [LARGE SCALE GENOMIC DNA]</scope>
    <source>
        <strain evidence="28 29">MCA 4718</strain>
    </source>
</reference>
<feature type="domain" description="DNA-directed DNA polymerase family B exonuclease" evidence="25">
    <location>
        <begin position="897"/>
        <end position="1079"/>
    </location>
</feature>
<feature type="region of interest" description="Disordered" evidence="22">
    <location>
        <begin position="2003"/>
        <end position="2028"/>
    </location>
</feature>
<feature type="compositionally biased region" description="Low complexity" evidence="22">
    <location>
        <begin position="2497"/>
        <end position="2506"/>
    </location>
</feature>
<feature type="compositionally biased region" description="Basic residues" evidence="22">
    <location>
        <begin position="2760"/>
        <end position="2770"/>
    </location>
</feature>
<evidence type="ECO:0000259" key="25">
    <source>
        <dbReference type="Pfam" id="PF03104"/>
    </source>
</evidence>
<feature type="compositionally biased region" description="Pro residues" evidence="22">
    <location>
        <begin position="2009"/>
        <end position="2024"/>
    </location>
</feature>
<evidence type="ECO:0000256" key="21">
    <source>
        <dbReference type="ARBA" id="ARBA00066055"/>
    </source>
</evidence>
<feature type="transmembrane region" description="Helical" evidence="23">
    <location>
        <begin position="1828"/>
        <end position="1853"/>
    </location>
</feature>
<feature type="compositionally biased region" description="Polar residues" evidence="22">
    <location>
        <begin position="536"/>
        <end position="558"/>
    </location>
</feature>
<feature type="compositionally biased region" description="Basic and acidic residues" evidence="22">
    <location>
        <begin position="3035"/>
        <end position="3064"/>
    </location>
</feature>
<dbReference type="InterPro" id="IPR006133">
    <property type="entry name" value="DNA-dir_DNA_pol_B_exonuc"/>
</dbReference>
<dbReference type="SMART" id="SM00486">
    <property type="entry name" value="POLBc"/>
    <property type="match status" value="1"/>
</dbReference>
<evidence type="ECO:0000256" key="15">
    <source>
        <dbReference type="ARBA" id="ARBA00023004"/>
    </source>
</evidence>
<feature type="transmembrane region" description="Helical" evidence="23">
    <location>
        <begin position="1749"/>
        <end position="1772"/>
    </location>
</feature>
<dbReference type="InterPro" id="IPR030559">
    <property type="entry name" value="PolZ_Rev3"/>
</dbReference>
<keyword evidence="17" id="KW-0238">DNA-binding</keyword>
<feature type="compositionally biased region" description="Polar residues" evidence="22">
    <location>
        <begin position="2889"/>
        <end position="2910"/>
    </location>
</feature>
<feature type="compositionally biased region" description="Polar residues" evidence="22">
    <location>
        <begin position="2625"/>
        <end position="2670"/>
    </location>
</feature>
<feature type="compositionally biased region" description="Basic residues" evidence="22">
    <location>
        <begin position="3083"/>
        <end position="3093"/>
    </location>
</feature>
<keyword evidence="13" id="KW-0862">Zinc</keyword>
<keyword evidence="12" id="KW-0863">Zinc-finger</keyword>
<evidence type="ECO:0000256" key="6">
    <source>
        <dbReference type="ARBA" id="ARBA00022485"/>
    </source>
</evidence>
<evidence type="ECO:0000256" key="11">
    <source>
        <dbReference type="ARBA" id="ARBA00022763"/>
    </source>
</evidence>
<dbReference type="InterPro" id="IPR042087">
    <property type="entry name" value="DNA_pol_B_thumb"/>
</dbReference>
<feature type="compositionally biased region" description="Acidic residues" evidence="22">
    <location>
        <begin position="2323"/>
        <end position="2346"/>
    </location>
</feature>
<evidence type="ECO:0000313" key="28">
    <source>
        <dbReference type="EMBL" id="PWN18625.1"/>
    </source>
</evidence>
<feature type="region of interest" description="Disordered" evidence="22">
    <location>
        <begin position="2495"/>
        <end position="2585"/>
    </location>
</feature>
<keyword evidence="6" id="KW-0004">4Fe-4S</keyword>
<feature type="region of interest" description="Disordered" evidence="22">
    <location>
        <begin position="1"/>
        <end position="62"/>
    </location>
</feature>
<dbReference type="Pfam" id="PF24065">
    <property type="entry name" value="REV3_N"/>
    <property type="match status" value="1"/>
</dbReference>
<feature type="compositionally biased region" description="Polar residues" evidence="22">
    <location>
        <begin position="2507"/>
        <end position="2524"/>
    </location>
</feature>
<dbReference type="Proteomes" id="UP000245942">
    <property type="component" value="Unassembled WGS sequence"/>
</dbReference>
<dbReference type="Pfam" id="PF00136">
    <property type="entry name" value="DNA_pol_B"/>
    <property type="match status" value="1"/>
</dbReference>
<dbReference type="EMBL" id="KZ819335">
    <property type="protein sequence ID" value="PWN18625.1"/>
    <property type="molecule type" value="Genomic_DNA"/>
</dbReference>
<dbReference type="Pfam" id="PF24055">
    <property type="entry name" value="POL3_N"/>
    <property type="match status" value="1"/>
</dbReference>
<keyword evidence="18" id="KW-0234">DNA repair</keyword>
<feature type="compositionally biased region" description="Low complexity" evidence="22">
    <location>
        <begin position="2118"/>
        <end position="2127"/>
    </location>
</feature>
<dbReference type="InterPro" id="IPR023211">
    <property type="entry name" value="DNA_pol_palm_dom_sf"/>
</dbReference>
<feature type="compositionally biased region" description="Acidic residues" evidence="22">
    <location>
        <begin position="2565"/>
        <end position="2575"/>
    </location>
</feature>
<dbReference type="Gene3D" id="1.10.287.690">
    <property type="entry name" value="Helix hairpin bin"/>
    <property type="match status" value="1"/>
</dbReference>
<evidence type="ECO:0000256" key="7">
    <source>
        <dbReference type="ARBA" id="ARBA00022679"/>
    </source>
</evidence>
<feature type="compositionally biased region" description="Low complexity" evidence="22">
    <location>
        <begin position="2794"/>
        <end position="2805"/>
    </location>
</feature>
<dbReference type="InterPro" id="IPR056435">
    <property type="entry name" value="DPOD/Z_N"/>
</dbReference>
<evidence type="ECO:0000256" key="22">
    <source>
        <dbReference type="SAM" id="MobiDB-lite"/>
    </source>
</evidence>
<dbReference type="GO" id="GO:0051539">
    <property type="term" value="F:4 iron, 4 sulfur cluster binding"/>
    <property type="evidence" value="ECO:0007669"/>
    <property type="project" value="UniProtKB-KW"/>
</dbReference>
<feature type="compositionally biased region" description="Acidic residues" evidence="22">
    <location>
        <begin position="502"/>
        <end position="512"/>
    </location>
</feature>
<evidence type="ECO:0000256" key="8">
    <source>
        <dbReference type="ARBA" id="ARBA00022695"/>
    </source>
</evidence>
<dbReference type="EC" id="2.7.7.7" evidence="4"/>
<evidence type="ECO:0000259" key="27">
    <source>
        <dbReference type="Pfam" id="PF24065"/>
    </source>
</evidence>
<dbReference type="GO" id="GO:0005634">
    <property type="term" value="C:nucleus"/>
    <property type="evidence" value="ECO:0007669"/>
    <property type="project" value="UniProtKB-SubCell"/>
</dbReference>
<dbReference type="SUPFAM" id="SSF53098">
    <property type="entry name" value="Ribonuclease H-like"/>
    <property type="match status" value="1"/>
</dbReference>
<gene>
    <name evidence="28" type="ORF">BCV69DRAFT_314509</name>
</gene>
<dbReference type="FunFam" id="1.10.132.60:FF:000007">
    <property type="entry name" value="DNA polymerase"/>
    <property type="match status" value="1"/>
</dbReference>
<dbReference type="RefSeq" id="XP_025345785.1">
    <property type="nucleotide sequence ID" value="XM_025495121.1"/>
</dbReference>
<feature type="compositionally biased region" description="Polar residues" evidence="22">
    <location>
        <begin position="2373"/>
        <end position="2399"/>
    </location>
</feature>
<feature type="compositionally biased region" description="Polar residues" evidence="22">
    <location>
        <begin position="2542"/>
        <end position="2551"/>
    </location>
</feature>
<evidence type="ECO:0000256" key="16">
    <source>
        <dbReference type="ARBA" id="ARBA00023014"/>
    </source>
</evidence>
<evidence type="ECO:0000256" key="12">
    <source>
        <dbReference type="ARBA" id="ARBA00022771"/>
    </source>
</evidence>
<dbReference type="OrthoDB" id="2414538at2759"/>
<evidence type="ECO:0000256" key="2">
    <source>
        <dbReference type="ARBA" id="ARBA00004123"/>
    </source>
</evidence>
<dbReference type="FunFam" id="1.10.287.690:FF:000002">
    <property type="entry name" value="DNA polymerase zeta"/>
    <property type="match status" value="1"/>
</dbReference>
<comment type="similarity">
    <text evidence="3">Belongs to the DNA polymerase type-B family.</text>
</comment>
<feature type="compositionally biased region" description="Gly residues" evidence="22">
    <location>
        <begin position="2965"/>
        <end position="2974"/>
    </location>
</feature>
<evidence type="ECO:0000256" key="3">
    <source>
        <dbReference type="ARBA" id="ARBA00005755"/>
    </source>
</evidence>
<dbReference type="Gene3D" id="1.10.132.60">
    <property type="entry name" value="DNA polymerase family B, C-terminal domain"/>
    <property type="match status" value="1"/>
</dbReference>
<dbReference type="GO" id="GO:0008270">
    <property type="term" value="F:zinc ion binding"/>
    <property type="evidence" value="ECO:0007669"/>
    <property type="project" value="UniProtKB-KW"/>
</dbReference>
<feature type="compositionally biased region" description="Acidic residues" evidence="22">
    <location>
        <begin position="3011"/>
        <end position="3020"/>
    </location>
</feature>
<feature type="compositionally biased region" description="Polar residues" evidence="22">
    <location>
        <begin position="2806"/>
        <end position="2823"/>
    </location>
</feature>
<keyword evidence="23" id="KW-0472">Membrane</keyword>
<feature type="compositionally biased region" description="Low complexity" evidence="22">
    <location>
        <begin position="2275"/>
        <end position="2288"/>
    </location>
</feature>
<dbReference type="Pfam" id="PF03104">
    <property type="entry name" value="DNA_pol_B_exo1"/>
    <property type="match status" value="1"/>
</dbReference>
<keyword evidence="16" id="KW-0411">Iron-sulfur</keyword>
<dbReference type="InterPro" id="IPR006172">
    <property type="entry name" value="DNA-dir_DNA_pol_B"/>
</dbReference>
<feature type="transmembrane region" description="Helical" evidence="23">
    <location>
        <begin position="1784"/>
        <end position="1808"/>
    </location>
</feature>
<feature type="compositionally biased region" description="Polar residues" evidence="22">
    <location>
        <begin position="604"/>
        <end position="614"/>
    </location>
</feature>
<evidence type="ECO:0000256" key="4">
    <source>
        <dbReference type="ARBA" id="ARBA00012417"/>
    </source>
</evidence>
<feature type="region of interest" description="Disordered" evidence="22">
    <location>
        <begin position="2605"/>
        <end position="2934"/>
    </location>
</feature>
<feature type="compositionally biased region" description="Basic and acidic residues" evidence="22">
    <location>
        <begin position="3072"/>
        <end position="3082"/>
    </location>
</feature>
<dbReference type="InterPro" id="IPR036397">
    <property type="entry name" value="RNaseH_sf"/>
</dbReference>
<dbReference type="InterPro" id="IPR017964">
    <property type="entry name" value="DNA-dir_DNA_pol_B_CS"/>
</dbReference>
<keyword evidence="14" id="KW-0239">DNA-directed DNA polymerase</keyword>
<evidence type="ECO:0000256" key="19">
    <source>
        <dbReference type="ARBA" id="ARBA00023242"/>
    </source>
</evidence>
<feature type="compositionally biased region" description="Low complexity" evidence="22">
    <location>
        <begin position="681"/>
        <end position="709"/>
    </location>
</feature>
<feature type="compositionally biased region" description="Low complexity" evidence="22">
    <location>
        <begin position="593"/>
        <end position="603"/>
    </location>
</feature>
<evidence type="ECO:0000259" key="26">
    <source>
        <dbReference type="Pfam" id="PF24055"/>
    </source>
</evidence>
<feature type="domain" description="DNA polymerase zeta catalytic subunit N-terminal" evidence="27">
    <location>
        <begin position="67"/>
        <end position="121"/>
    </location>
</feature>
<feature type="region of interest" description="Disordered" evidence="22">
    <location>
        <begin position="429"/>
        <end position="454"/>
    </location>
</feature>
<feature type="region of interest" description="Disordered" evidence="22">
    <location>
        <begin position="866"/>
        <end position="885"/>
    </location>
</feature>
<evidence type="ECO:0000256" key="9">
    <source>
        <dbReference type="ARBA" id="ARBA00022705"/>
    </source>
</evidence>
<dbReference type="Gene3D" id="3.30.420.10">
    <property type="entry name" value="Ribonuclease H-like superfamily/Ribonuclease H"/>
    <property type="match status" value="1"/>
</dbReference>
<dbReference type="InterPro" id="IPR043502">
    <property type="entry name" value="DNA/RNA_pol_sf"/>
</dbReference>
<keyword evidence="23" id="KW-1133">Transmembrane helix</keyword>
<dbReference type="GO" id="GO:0042276">
    <property type="term" value="P:error-prone translesion synthesis"/>
    <property type="evidence" value="ECO:0007669"/>
    <property type="project" value="TreeGrafter"/>
</dbReference>
<keyword evidence="7" id="KW-0808">Transferase</keyword>
<feature type="compositionally biased region" description="Low complexity" evidence="22">
    <location>
        <begin position="2411"/>
        <end position="2429"/>
    </location>
</feature>
<dbReference type="Gene3D" id="3.30.342.10">
    <property type="entry name" value="DNA Polymerase, chain B, domain 1"/>
    <property type="match status" value="1"/>
</dbReference>
<feature type="region of interest" description="Disordered" evidence="22">
    <location>
        <begin position="650"/>
        <end position="709"/>
    </location>
</feature>
<dbReference type="FunFam" id="3.30.342.10:FF:000018">
    <property type="entry name" value="DNA polymerase"/>
    <property type="match status" value="1"/>
</dbReference>
<dbReference type="CDD" id="cd14686">
    <property type="entry name" value="bZIP"/>
    <property type="match status" value="1"/>
</dbReference>
<dbReference type="PROSITE" id="PS00116">
    <property type="entry name" value="DNA_POLYMERASE_B"/>
    <property type="match status" value="1"/>
</dbReference>
<proteinExistence type="inferred from homology"/>
<feature type="compositionally biased region" description="Polar residues" evidence="22">
    <location>
        <begin position="568"/>
        <end position="587"/>
    </location>
</feature>
<dbReference type="PANTHER" id="PTHR45812:SF1">
    <property type="entry name" value="DNA POLYMERASE ZETA CATALYTIC SUBUNIT"/>
    <property type="match status" value="1"/>
</dbReference>
<comment type="catalytic activity">
    <reaction evidence="20">
        <text>DNA(n) + a 2'-deoxyribonucleoside 5'-triphosphate = DNA(n+1) + diphosphate</text>
        <dbReference type="Rhea" id="RHEA:22508"/>
        <dbReference type="Rhea" id="RHEA-COMP:17339"/>
        <dbReference type="Rhea" id="RHEA-COMP:17340"/>
        <dbReference type="ChEBI" id="CHEBI:33019"/>
        <dbReference type="ChEBI" id="CHEBI:61560"/>
        <dbReference type="ChEBI" id="CHEBI:173112"/>
        <dbReference type="EC" id="2.7.7.7"/>
    </reaction>
</comment>
<feature type="compositionally biased region" description="Basic and acidic residues" evidence="22">
    <location>
        <begin position="402"/>
        <end position="411"/>
    </location>
</feature>
<feature type="domain" description="DNA polymerase delta/zeta catalytic subunit N-terminal" evidence="26">
    <location>
        <begin position="122"/>
        <end position="203"/>
    </location>
</feature>
<dbReference type="CDD" id="cd05534">
    <property type="entry name" value="POLBc_zeta"/>
    <property type="match status" value="1"/>
</dbReference>
<dbReference type="PRINTS" id="PR00106">
    <property type="entry name" value="DNAPOLB"/>
</dbReference>
<dbReference type="GO" id="GO:0016035">
    <property type="term" value="C:zeta DNA polymerase complex"/>
    <property type="evidence" value="ECO:0007669"/>
    <property type="project" value="InterPro"/>
</dbReference>
<evidence type="ECO:0000256" key="1">
    <source>
        <dbReference type="ARBA" id="ARBA00001966"/>
    </source>
</evidence>
<dbReference type="GO" id="GO:0000724">
    <property type="term" value="P:double-strand break repair via homologous recombination"/>
    <property type="evidence" value="ECO:0007669"/>
    <property type="project" value="TreeGrafter"/>
</dbReference>
<feature type="compositionally biased region" description="Low complexity" evidence="22">
    <location>
        <begin position="2301"/>
        <end position="2315"/>
    </location>
</feature>
<feature type="compositionally biased region" description="Basic and acidic residues" evidence="22">
    <location>
        <begin position="429"/>
        <end position="442"/>
    </location>
</feature>
<sequence>MPSSATETLPRNSGGSSATTSKANPSASASSSTSSAQRPPTGETRNGGVHNETGDTSAYLPPNPPLIRVRLINIDHVLCRPGPHDRTDCAFLPPGESLRKVPVLRIFGATPAGQRVCLHLHGVFPYCYVPYEGSLDPDQVLFYISRLGAELNGAITASLRGNPATPESRQHIAAIHLVKGTPFYGYHVGWRYFLKISFVDPSHNFRLATILQSGRVMRTEFQPHEVHIRYQLQFMLDYNVFGCDYIDLQDASFRLPVPEANGRDYEGWRWDTDTVPKSLVQPEGVHRTSFCALEIDSAAKYVLNRRNIHARPIHHDFDEDDHADLGANETLVPSLSGLWEEEGKRRIKAGLPATPPPPDPSKDQRVLGEGEAPQWMAEERLRALLDARITLDQRAGGKKKPRDFTKPHPLDRHIATTFDSVEIFHRKAHEVPDSESSADSKGRRPTQPPPSTLFDLEHFVSQGSQARSQSDNIKEELDAEFFGTQAFQSDILEMEAQLGGQDSDDEFDEDFDGAEHNGADDTSSEPRTPRKDRSFRSSTPRTPVTPHRQTPANVSNAKSALRTPSKALASTNTVRFHSPLRQGSTSRPPSPDSPADVVDASSPLFHSSLPTQRSGGLPAATMGTSEWWQAHLTAQMKWRETAQTQAAHRVTATQSKGGMTGKTTMATPPRSTVPALTQLVASQTSTSTRSSNSATARSDMPGPSAASAAPRSGLWTYAVPAPTKLEVTASMSLFGVPAIDYQDPYYSNPVDVPAYSREYAGRSWRFASKTIRYLPDFPVMQWAQDEEKGFDVTPPGGSKSLARNMSARARREDMASPFISPPKPSEGPKWWQYGPPPPSRGKVLSWSRTQRRKQRKLVRARQRRAAAATQAKVSQPSGGSFGFKLSQRKPARNVVREKQHMTILALEVHANTRGTLLPDPTKDPIEAIVYSFQNEDEGLDDTGSRPGLRTGMIILSPDIARPIIGDRLGLSHLPIVVVESELEMFNALVDLVRELDPEILVGFEIHNGSWGYVIDRARHTLEFDLVPELSRVNNQSTGTAGGKADNWGWTQTSALKITGRHILNIWRLMRGELNLNVYTYENIVFHLLHSRVPKFPHTAMTEWYSSGRPYHMGKVLKYWVERVETDLLIIETSELVFRTAEFARIYGIDFFSVISRGSQFKVESVMFRIAKPECFLLPSPNTKQVAEQNAAECLPLIMEPQSAFYKGPLLVLDFQSLYPSVMIAHNLCYSTCLGRVSKFQGTDKFGIVNLELPSGLLNLLKDDINISANGLVYVKPHIRKSLLAKMLTEILDTRVMIKGSTKGMKSDKAFMRLQNARQLSLKLLANVTYGYTSATFSGRMPCVEIADSIVQTGRETLEKAIELIHATGKWGAQVVYGDTDSLFIYLPDRSKDDAFRIGNEIADAVTHQNPKPIKLKFEKVYLPSVLLAKKRYVGFKYEALDEEVPEFNAKGIETVRRDGFPALQKMLEACIRLLFTTQDLSLVKSYCQKQWRAILQGAVAAQNFTIAKEVRLGSYSENGVPPPGAAVSTRKMLRDRRSEPQHAERVPYFITQGEPKAKLNDLAVSPDELIANPQLQLNALYYIQRGIIPPLQRVFNLLGADVEAWFKEMPRPVSNSSHASATNDMRLTLIDHYKRDVCLNCARPTERDLCLDCRQDASATMYSVLAEHSASTKKVQGIESSDSTQSYISRRMGLKGLVSKYLWLGEGSTGNGDEAVETKYSQGIGNNGATVTSNGRGAARDARLTAVTFYTRLFALFSFFIALCLAIALTVFQEKWVGKPSGLSGFLLFCISSLLLVMIILTAAPLAAARTQGKKVAQFDRALREDRVGFVLMGWCLSVGFLISLTQLISSLVSKACKDPSKDPHATTSLGNDDDYQKALGSFCGTKRATTAFLLMGWLACVGLSVVFLLNFRQSRKAGPRIPPFVHPGGASEGPFHAVEGEDPDDDAYGKGAQDEDYAARYRGYDDQYNYTAAVPGTPAPPGSYVNPLADVQAKYGMTQPLAISRPSYDPPQPSQPNPGPPSNPFAEALANAQPLMSRPPPAPAYEQHPEPINVYQAYGGYEGAGDSGHGDVRVYQQEYVEHPYQNQGGYAEQGYYAQQQQQQYAPVDYQPHPRRPSSPISSAERSSLADADTSHDALLSVKVPSPAKKRSSPSRRDVKVSREEGRGRGREGEMDGYDGARDAGAVFATPSHHAFAVPSIPPPPPAHTHRMPYEPPPTPSGLSQLAHLLAPAPPLPLSTSGASPSTSRKASALSPYDVAGPVSSSASRQRSFHPASSPRAPSKSPRPNTSQGRPVEERNSASASQSDSGSNAGSRVEASSPFDDDEDDEDEDEDGDEDLVEEDAPIDWSAIDANAFFQNWLLPGGIGEQQEAPPSQRQVEPANFGTSMLPQQVYTPNGSVAPVNHSLYGHQQQSHQQDQQQQQQQDHSVPAASPNLSAAIEILTKVLGEGQEVPSQVLEMLLQSVAPTLGYQPPTPSQEPGIDSLVPILKDLIKKQQQQEQQQMQNESVQAGNGLSDGVQQPWSGVIPQPRRSAAGPSPMPNVSYSSMTPHHQPFNWIPLATPADDDEEDDEDKDPSYNPTTLTGALGIQDALQEQMSQFLNSPFAVTPAGPSSNRPSPLPQAVSHQPIQSAAATASVRSSPRKAQTLQRRLSTGSASEKQSSATTARTGINAAGPVSPSPASESRLGPRAEARKKASENLRFGDEAGPSWDARGGGAAAGRKSKKRGRADTYDSEDESRQSARDLSRSLPEDASTRRATARRRDKGRHSNASSRRNAGGRAGDEQDRLDLTPSRSPSPSRSSPNGRTESPTPSPVKKQSNAGRKPIFDTEEERKAKRAQQNRLYQQEYRARKRAEKDVQVDRSTRAPAAAAAATGKGKGNASAATSTAGQGRGQNNNRSAQKFTSSAAGQEDAARLREDYEEMREENAELKAEQRLLRAEMERLRRENVELRVEVEVSRRLAMGGGGGGGGSHSSKGSAAQGGGARVVSRSRGNAGSTARRGKRRSDLEQQDEGEDAYSSDQEGSAASEGFSDSEHEDREPSGAFRRRGDSRPSSKTTERRAGGNSHNARPRDRERDRGSGRPHPHSRGYR</sequence>
<feature type="region of interest" description="Disordered" evidence="22">
    <location>
        <begin position="500"/>
        <end position="618"/>
    </location>
</feature>
<evidence type="ECO:0000256" key="23">
    <source>
        <dbReference type="SAM" id="Phobius"/>
    </source>
</evidence>
<feature type="compositionally biased region" description="Basic and acidic residues" evidence="22">
    <location>
        <begin position="2739"/>
        <end position="2757"/>
    </location>
</feature>
<feature type="compositionally biased region" description="Basic and acidic residues" evidence="22">
    <location>
        <begin position="2856"/>
        <end position="2866"/>
    </location>
</feature>
<evidence type="ECO:0000256" key="17">
    <source>
        <dbReference type="ARBA" id="ARBA00023125"/>
    </source>
</evidence>
<comment type="subcellular location">
    <subcellularLocation>
        <location evidence="2">Nucleus</location>
    </subcellularLocation>
</comment>
<feature type="compositionally biased region" description="Low complexity" evidence="22">
    <location>
        <begin position="2867"/>
        <end position="2888"/>
    </location>
</feature>
<keyword evidence="15" id="KW-0408">Iron</keyword>
<dbReference type="GO" id="GO:0000166">
    <property type="term" value="F:nucleotide binding"/>
    <property type="evidence" value="ECO:0007669"/>
    <property type="project" value="InterPro"/>
</dbReference>
<dbReference type="GO" id="GO:0006260">
    <property type="term" value="P:DNA replication"/>
    <property type="evidence" value="ECO:0007669"/>
    <property type="project" value="UniProtKB-KW"/>
</dbReference>
<evidence type="ECO:0000256" key="20">
    <source>
        <dbReference type="ARBA" id="ARBA00049244"/>
    </source>
</evidence>
<feature type="compositionally biased region" description="Low complexity" evidence="22">
    <location>
        <begin position="16"/>
        <end position="36"/>
    </location>
</feature>
<feature type="compositionally biased region" description="Low complexity" evidence="22">
    <location>
        <begin position="2238"/>
        <end position="2248"/>
    </location>
</feature>
<dbReference type="SUPFAM" id="SSF56672">
    <property type="entry name" value="DNA/RNA polymerases"/>
    <property type="match status" value="1"/>
</dbReference>
<keyword evidence="8" id="KW-0548">Nucleotidyltransferase</keyword>
<dbReference type="InterPro" id="IPR012337">
    <property type="entry name" value="RNaseH-like_sf"/>
</dbReference>
<dbReference type="Gene3D" id="3.90.1600.10">
    <property type="entry name" value="Palm domain of DNA polymerase"/>
    <property type="match status" value="1"/>
</dbReference>
<evidence type="ECO:0000256" key="10">
    <source>
        <dbReference type="ARBA" id="ARBA00022723"/>
    </source>
</evidence>
<feature type="region of interest" description="Disordered" evidence="22">
    <location>
        <begin position="2963"/>
        <end position="3093"/>
    </location>
</feature>
<accession>A0A316U6N5</accession>
<feature type="region of interest" description="Disordered" evidence="22">
    <location>
        <begin position="2366"/>
        <end position="2432"/>
    </location>
</feature>
<feature type="domain" description="DNA-directed DNA polymerase family B multifunctional" evidence="24">
    <location>
        <begin position="1150"/>
        <end position="1596"/>
    </location>
</feature>